<dbReference type="Proteomes" id="UP001313282">
    <property type="component" value="Unassembled WGS sequence"/>
</dbReference>
<accession>A0AAN8MYB3</accession>
<keyword evidence="3" id="KW-1185">Reference proteome</keyword>
<dbReference type="AlphaFoldDB" id="A0AAN8MYB3"/>
<evidence type="ECO:0000256" key="1">
    <source>
        <dbReference type="SAM" id="MobiDB-lite"/>
    </source>
</evidence>
<evidence type="ECO:0000313" key="2">
    <source>
        <dbReference type="EMBL" id="KAK6334983.1"/>
    </source>
</evidence>
<gene>
    <name evidence="2" type="ORF">TWF718_010424</name>
</gene>
<dbReference type="EMBL" id="JAVHNR010000008">
    <property type="protein sequence ID" value="KAK6334983.1"/>
    <property type="molecule type" value="Genomic_DNA"/>
</dbReference>
<feature type="region of interest" description="Disordered" evidence="1">
    <location>
        <begin position="168"/>
        <end position="191"/>
    </location>
</feature>
<feature type="compositionally biased region" description="Acidic residues" evidence="1">
    <location>
        <begin position="178"/>
        <end position="191"/>
    </location>
</feature>
<proteinExistence type="predicted"/>
<comment type="caution">
    <text evidence="2">The sequence shown here is derived from an EMBL/GenBank/DDBJ whole genome shotgun (WGS) entry which is preliminary data.</text>
</comment>
<evidence type="ECO:0000313" key="3">
    <source>
        <dbReference type="Proteomes" id="UP001313282"/>
    </source>
</evidence>
<protein>
    <submittedName>
        <fullName evidence="2">Uncharacterized protein</fullName>
    </submittedName>
</protein>
<name>A0AAN8MYB3_9PEZI</name>
<reference evidence="2 3" key="1">
    <citation type="submission" date="2019-10" db="EMBL/GenBank/DDBJ databases">
        <authorList>
            <person name="Palmer J.M."/>
        </authorList>
    </citation>
    <scope>NUCLEOTIDE SEQUENCE [LARGE SCALE GENOMIC DNA]</scope>
    <source>
        <strain evidence="2 3">TWF718</strain>
    </source>
</reference>
<organism evidence="2 3">
    <name type="scientific">Orbilia javanica</name>
    <dbReference type="NCBI Taxonomy" id="47235"/>
    <lineage>
        <taxon>Eukaryota</taxon>
        <taxon>Fungi</taxon>
        <taxon>Dikarya</taxon>
        <taxon>Ascomycota</taxon>
        <taxon>Pezizomycotina</taxon>
        <taxon>Orbiliomycetes</taxon>
        <taxon>Orbiliales</taxon>
        <taxon>Orbiliaceae</taxon>
        <taxon>Orbilia</taxon>
    </lineage>
</organism>
<sequence length="232" mass="26106">METTIIANAIRPKAGSSPKKGTKFHDHTLHFAHEIIKGSQYRQILSRWHWAILEKVERYYNPRDGMADDEAKAIEKNAIKLAEGVWIKYYTGNEDPSRNKKRTLGDVEESEEFGDDGFAKRPCTKKPVSIKEMADAGLGFKLDWNSQDKDVAVLERPEDGDVVMTGLEALPSGSKDGEADDEEDGDGGLDLDLEKSDCFGYRKETRRLTRSPHSLRKKLLRKLLMSARPGAV</sequence>